<keyword evidence="2" id="KW-1185">Reference proteome</keyword>
<organism evidence="1 2">
    <name type="scientific">Nephila pilipes</name>
    <name type="common">Giant wood spider</name>
    <name type="synonym">Nephila maculata</name>
    <dbReference type="NCBI Taxonomy" id="299642"/>
    <lineage>
        <taxon>Eukaryota</taxon>
        <taxon>Metazoa</taxon>
        <taxon>Ecdysozoa</taxon>
        <taxon>Arthropoda</taxon>
        <taxon>Chelicerata</taxon>
        <taxon>Arachnida</taxon>
        <taxon>Araneae</taxon>
        <taxon>Araneomorphae</taxon>
        <taxon>Entelegynae</taxon>
        <taxon>Araneoidea</taxon>
        <taxon>Nephilidae</taxon>
        <taxon>Nephila</taxon>
    </lineage>
</organism>
<evidence type="ECO:0000313" key="1">
    <source>
        <dbReference type="EMBL" id="GFT97989.1"/>
    </source>
</evidence>
<sequence>MPIMLIESATRLLLELIVLYMGEVRRRSSETFESNAKYLRMRGYRKTTSKKGNAREALSSVTLIADTFLKTHEKYLKKKCPEIYLHSSSTAKPQWKSIIYPDNYLKTLVCSLQS</sequence>
<proteinExistence type="predicted"/>
<evidence type="ECO:0000313" key="2">
    <source>
        <dbReference type="Proteomes" id="UP000887013"/>
    </source>
</evidence>
<dbReference type="AlphaFoldDB" id="A0A8X6UAM8"/>
<accession>A0A8X6UAM8</accession>
<dbReference type="EMBL" id="BMAW01026593">
    <property type="protein sequence ID" value="GFT97989.1"/>
    <property type="molecule type" value="Genomic_DNA"/>
</dbReference>
<protein>
    <submittedName>
        <fullName evidence="1">Uncharacterized protein</fullName>
    </submittedName>
</protein>
<dbReference type="Proteomes" id="UP000887013">
    <property type="component" value="Unassembled WGS sequence"/>
</dbReference>
<comment type="caution">
    <text evidence="1">The sequence shown here is derived from an EMBL/GenBank/DDBJ whole genome shotgun (WGS) entry which is preliminary data.</text>
</comment>
<gene>
    <name evidence="1" type="ORF">NPIL_21381</name>
</gene>
<reference evidence="1" key="1">
    <citation type="submission" date="2020-08" db="EMBL/GenBank/DDBJ databases">
        <title>Multicomponent nature underlies the extraordinary mechanical properties of spider dragline silk.</title>
        <authorList>
            <person name="Kono N."/>
            <person name="Nakamura H."/>
            <person name="Mori M."/>
            <person name="Yoshida Y."/>
            <person name="Ohtoshi R."/>
            <person name="Malay A.D."/>
            <person name="Moran D.A.P."/>
            <person name="Tomita M."/>
            <person name="Numata K."/>
            <person name="Arakawa K."/>
        </authorList>
    </citation>
    <scope>NUCLEOTIDE SEQUENCE</scope>
</reference>
<name>A0A8X6UAM8_NEPPI</name>